<dbReference type="PANTHER" id="PTHR10885:SF0">
    <property type="entry name" value="ISOPENTENYL-DIPHOSPHATE DELTA-ISOMERASE"/>
    <property type="match status" value="1"/>
</dbReference>
<name>A0A975T1C6_9ACTN</name>
<dbReference type="Pfam" id="PF00293">
    <property type="entry name" value="NUDIX"/>
    <property type="match status" value="1"/>
</dbReference>
<feature type="domain" description="Nudix hydrolase" evidence="6">
    <location>
        <begin position="28"/>
        <end position="156"/>
    </location>
</feature>
<reference evidence="7" key="1">
    <citation type="submission" date="2021-06" db="EMBL/GenBank/DDBJ databases">
        <title>Complete genome sequence of Nocardioides sp. G188.</title>
        <authorList>
            <person name="Im W.-T."/>
        </authorList>
    </citation>
    <scope>NUCLEOTIDE SEQUENCE</scope>
    <source>
        <strain evidence="7">G188</strain>
    </source>
</reference>
<organism evidence="7 8">
    <name type="scientific">Nocardioides panacis</name>
    <dbReference type="NCBI Taxonomy" id="2849501"/>
    <lineage>
        <taxon>Bacteria</taxon>
        <taxon>Bacillati</taxon>
        <taxon>Actinomycetota</taxon>
        <taxon>Actinomycetes</taxon>
        <taxon>Propionibacteriales</taxon>
        <taxon>Nocardioidaceae</taxon>
        <taxon>Nocardioides</taxon>
    </lineage>
</organism>
<dbReference type="PROSITE" id="PS51462">
    <property type="entry name" value="NUDIX"/>
    <property type="match status" value="1"/>
</dbReference>
<proteinExistence type="inferred from homology"/>
<dbReference type="EMBL" id="CP077062">
    <property type="protein sequence ID" value="QWZ09767.1"/>
    <property type="molecule type" value="Genomic_DNA"/>
</dbReference>
<dbReference type="KEGG" id="nps:KRR39_08535"/>
<dbReference type="Proteomes" id="UP000683575">
    <property type="component" value="Chromosome"/>
</dbReference>
<evidence type="ECO:0000313" key="7">
    <source>
        <dbReference type="EMBL" id="QWZ09767.1"/>
    </source>
</evidence>
<keyword evidence="4" id="KW-0378">Hydrolase</keyword>
<dbReference type="GO" id="GO:0003824">
    <property type="term" value="F:catalytic activity"/>
    <property type="evidence" value="ECO:0007669"/>
    <property type="project" value="UniProtKB-ARBA"/>
</dbReference>
<gene>
    <name evidence="7" type="ORF">KRR39_08535</name>
</gene>
<keyword evidence="5" id="KW-0460">Magnesium</keyword>
<comment type="cofactor">
    <cofactor evidence="1">
        <name>Mg(2+)</name>
        <dbReference type="ChEBI" id="CHEBI:18420"/>
    </cofactor>
</comment>
<sequence>MTEIVALVDRTGAVVGSAERSVVRRENLLHAATAVLVRDPAGRIYVHRRSPDKDWAPSHHDAAAGGVMGYGEEPAVSAARELAEELGVTGATLRPLGLSVYEDDGTRCVEHCYETTWDGPVRHADGEVVWGAWRSLEELDALLTDPGWLFVPDTRQLLGRLARDGVGDYGALRFWA</sequence>
<dbReference type="InterPro" id="IPR000086">
    <property type="entry name" value="NUDIX_hydrolase_dom"/>
</dbReference>
<dbReference type="RefSeq" id="WP_216941613.1">
    <property type="nucleotide sequence ID" value="NZ_CP077062.1"/>
</dbReference>
<dbReference type="AlphaFoldDB" id="A0A975T1C6"/>
<comment type="similarity">
    <text evidence="2">Belongs to the Nudix hydrolase family.</text>
</comment>
<evidence type="ECO:0000256" key="4">
    <source>
        <dbReference type="ARBA" id="ARBA00022801"/>
    </source>
</evidence>
<evidence type="ECO:0000313" key="8">
    <source>
        <dbReference type="Proteomes" id="UP000683575"/>
    </source>
</evidence>
<dbReference type="InterPro" id="IPR024195">
    <property type="entry name" value="NUDIX_hydrolase_YfcD_pred"/>
</dbReference>
<evidence type="ECO:0000256" key="1">
    <source>
        <dbReference type="ARBA" id="ARBA00001946"/>
    </source>
</evidence>
<dbReference type="PANTHER" id="PTHR10885">
    <property type="entry name" value="ISOPENTENYL-DIPHOSPHATE DELTA-ISOMERASE"/>
    <property type="match status" value="1"/>
</dbReference>
<evidence type="ECO:0000259" key="6">
    <source>
        <dbReference type="PROSITE" id="PS51462"/>
    </source>
</evidence>
<dbReference type="PIRSF" id="PIRSF017340">
    <property type="entry name" value="Nudix_hydro"/>
    <property type="match status" value="1"/>
</dbReference>
<dbReference type="CDD" id="cd04697">
    <property type="entry name" value="NUDIX_Hydrolase"/>
    <property type="match status" value="1"/>
</dbReference>
<evidence type="ECO:0000256" key="2">
    <source>
        <dbReference type="ARBA" id="ARBA00005582"/>
    </source>
</evidence>
<accession>A0A975T1C6</accession>
<evidence type="ECO:0000256" key="5">
    <source>
        <dbReference type="ARBA" id="ARBA00022842"/>
    </source>
</evidence>
<keyword evidence="3" id="KW-0479">Metal-binding</keyword>
<evidence type="ECO:0000256" key="3">
    <source>
        <dbReference type="ARBA" id="ARBA00022723"/>
    </source>
</evidence>
<keyword evidence="8" id="KW-1185">Reference proteome</keyword>
<protein>
    <submittedName>
        <fullName evidence="7">NUDIX domain-containing protein</fullName>
    </submittedName>
</protein>